<evidence type="ECO:0000256" key="1">
    <source>
        <dbReference type="SAM" id="Phobius"/>
    </source>
</evidence>
<sequence length="736" mass="84104">MRLKLRKRWKPFLILSVILTVLVFGMYKNNREHWEGMLDDPATFAWQDQGNGTWRMECFTEKVSKGEYSLEVVYHSEADLEYELLDLEQDNGKNQIGKVVASGTLRDGESGPTEFFTLSKASRKLTLSVTTKDPNVQMGYWIMKLQNNHRPDYLLIWISMMVLAFVSCILMPDWKDWRSWAVVLLSGLLTSMPYFCGFLNTGHDIGFHLERIIGMTGAMESGQFPVRLSTAFMPGYGFSVDMLYPELFLYIPAILCMLGVSLMTSYKFLMILINLAVACVGYVSFRNLLRSDRMGLCCMLLYLLNPYRLVNMYCRAAVGEMLAQIFLPLLLWGVYELICGDQKKWWITVLAATGIIQSHIISVEISVLFVAAGVLIFIPYRLYRKTETPKNLGRRMLAMGKAAGMTILLNLWFLIPFLSHVGDDYYIKGQGTDMQNSALEIGDIFRLFVEYEGSSTTEVVNRQLFISIGPVLLLGIFVYSYYAFYRKSLDSWVKRIGNVCLGFGIVSCYLCSSAFPWNVVKDTDWLYSILGLIQFPWRFLAYASLFLSVVTAIAVIELLKDRRQMIAGVLVVLTFVMSVHCVDEYLDGKVLLQRKGNLTSFDTDVLDYYQEDTPLDELWAQGDTVKSDQPLTIEHYERKGVEFSLDLKEAKEGTVLQLPIYNYELHGVYLDGEALKTTESASHQVQVQLPKGKTAGHLEVRFEGRKIYRVGEVVSLLTILGWIGYLLWKRKGRQEW</sequence>
<feature type="transmembrane region" description="Helical" evidence="1">
    <location>
        <begin position="496"/>
        <end position="519"/>
    </location>
</feature>
<evidence type="ECO:0000313" key="2">
    <source>
        <dbReference type="EMBL" id="GCA66468.1"/>
    </source>
</evidence>
<gene>
    <name evidence="2" type="ORF">KGMB01110_09040</name>
</gene>
<dbReference type="AlphaFoldDB" id="A0A391P6H3"/>
<reference evidence="3" key="1">
    <citation type="submission" date="2018-09" db="EMBL/GenBank/DDBJ databases">
        <title>Draft Genome Sequence of Mediterraneibacter sp. KCTC 15684.</title>
        <authorList>
            <person name="Kim J.S."/>
            <person name="Han K.I."/>
            <person name="Suh M.K."/>
            <person name="Lee K.C."/>
            <person name="Eom M.K."/>
            <person name="Lee J.H."/>
            <person name="Park S.H."/>
            <person name="Kang S.W."/>
            <person name="Park J.E."/>
            <person name="Oh B.S."/>
            <person name="Yu S.Y."/>
            <person name="Choi S.H."/>
            <person name="Lee D.H."/>
            <person name="Yoon H."/>
            <person name="Kim B."/>
            <person name="Yang S.J."/>
            <person name="Lee J.S."/>
        </authorList>
    </citation>
    <scope>NUCLEOTIDE SEQUENCE [LARGE SCALE GENOMIC DNA]</scope>
    <source>
        <strain evidence="3">KCTC 15684</strain>
    </source>
</reference>
<feature type="transmembrane region" description="Helical" evidence="1">
    <location>
        <begin position="345"/>
        <end position="378"/>
    </location>
</feature>
<evidence type="ECO:0000313" key="3">
    <source>
        <dbReference type="Proteomes" id="UP000265643"/>
    </source>
</evidence>
<feature type="transmembrane region" description="Helical" evidence="1">
    <location>
        <begin position="398"/>
        <end position="418"/>
    </location>
</feature>
<feature type="transmembrane region" description="Helical" evidence="1">
    <location>
        <begin position="539"/>
        <end position="559"/>
    </location>
</feature>
<dbReference type="EMBL" id="BHGK01000001">
    <property type="protein sequence ID" value="GCA66468.1"/>
    <property type="molecule type" value="Genomic_DNA"/>
</dbReference>
<organism evidence="2 3">
    <name type="scientific">Mediterraneibacter butyricigenes</name>
    <dbReference type="NCBI Taxonomy" id="2316025"/>
    <lineage>
        <taxon>Bacteria</taxon>
        <taxon>Bacillati</taxon>
        <taxon>Bacillota</taxon>
        <taxon>Clostridia</taxon>
        <taxon>Lachnospirales</taxon>
        <taxon>Lachnospiraceae</taxon>
        <taxon>Mediterraneibacter</taxon>
    </lineage>
</organism>
<feature type="transmembrane region" description="Helical" evidence="1">
    <location>
        <begin position="243"/>
        <end position="262"/>
    </location>
</feature>
<dbReference type="RefSeq" id="WP_119297698.1">
    <property type="nucleotide sequence ID" value="NZ_BHGK01000001.1"/>
</dbReference>
<protein>
    <recommendedName>
        <fullName evidence="4">Membrane protein 6-pyruvoyl-tetrahydropterin synthase-related domain-containing protein</fullName>
    </recommendedName>
</protein>
<evidence type="ECO:0008006" key="4">
    <source>
        <dbReference type="Google" id="ProtNLM"/>
    </source>
</evidence>
<proteinExistence type="predicted"/>
<feature type="transmembrane region" description="Helical" evidence="1">
    <location>
        <begin position="464"/>
        <end position="484"/>
    </location>
</feature>
<keyword evidence="3" id="KW-1185">Reference proteome</keyword>
<keyword evidence="1" id="KW-0812">Transmembrane</keyword>
<feature type="transmembrane region" description="Helical" evidence="1">
    <location>
        <begin position="268"/>
        <end position="289"/>
    </location>
</feature>
<keyword evidence="1" id="KW-1133">Transmembrane helix</keyword>
<feature type="transmembrane region" description="Helical" evidence="1">
    <location>
        <begin position="180"/>
        <end position="201"/>
    </location>
</feature>
<dbReference type="Proteomes" id="UP000265643">
    <property type="component" value="Unassembled WGS sequence"/>
</dbReference>
<keyword evidence="1" id="KW-0472">Membrane</keyword>
<accession>A0A391P6H3</accession>
<comment type="caution">
    <text evidence="2">The sequence shown here is derived from an EMBL/GenBank/DDBJ whole genome shotgun (WGS) entry which is preliminary data.</text>
</comment>
<feature type="transmembrane region" description="Helical" evidence="1">
    <location>
        <begin position="707"/>
        <end position="728"/>
    </location>
</feature>
<feature type="transmembrane region" description="Helical" evidence="1">
    <location>
        <begin position="310"/>
        <end position="333"/>
    </location>
</feature>
<name>A0A391P6H3_9FIRM</name>
<feature type="transmembrane region" description="Helical" evidence="1">
    <location>
        <begin position="153"/>
        <end position="174"/>
    </location>
</feature>